<reference evidence="4" key="1">
    <citation type="submission" date="2016-11" db="EMBL/GenBank/DDBJ databases">
        <authorList>
            <person name="Varghese N."/>
            <person name="Submissions S."/>
        </authorList>
    </citation>
    <scope>NUCLEOTIDE SEQUENCE [LARGE SCALE GENOMIC DNA]</scope>
    <source>
        <strain evidence="4">DSM 22623</strain>
    </source>
</reference>
<dbReference type="InterPro" id="IPR027474">
    <property type="entry name" value="L-asparaginase_N"/>
</dbReference>
<dbReference type="GO" id="GO:0004067">
    <property type="term" value="F:asparaginase activity"/>
    <property type="evidence" value="ECO:0007669"/>
    <property type="project" value="UniProtKB-UniRule"/>
</dbReference>
<accession>A0A1M6HBQ9</accession>
<evidence type="ECO:0000313" key="3">
    <source>
        <dbReference type="EMBL" id="SHJ19640.1"/>
    </source>
</evidence>
<dbReference type="InterPro" id="IPR006034">
    <property type="entry name" value="Asparaginase/glutaminase-like"/>
</dbReference>
<evidence type="ECO:0000256" key="1">
    <source>
        <dbReference type="PIRSR" id="PIRSR001220-1"/>
    </source>
</evidence>
<dbReference type="Pfam" id="PF00710">
    <property type="entry name" value="Asparaginase"/>
    <property type="match status" value="1"/>
</dbReference>
<proteinExistence type="predicted"/>
<gene>
    <name evidence="3" type="ORF">SAMN04488508_106196</name>
</gene>
<dbReference type="EMBL" id="FQYP01000006">
    <property type="protein sequence ID" value="SHJ19640.1"/>
    <property type="molecule type" value="Genomic_DNA"/>
</dbReference>
<dbReference type="Gene3D" id="3.40.50.1170">
    <property type="entry name" value="L-asparaginase, N-terminal domain"/>
    <property type="match status" value="1"/>
</dbReference>
<feature type="domain" description="L-asparaginase N-terminal" evidence="2">
    <location>
        <begin position="2"/>
        <end position="156"/>
    </location>
</feature>
<feature type="active site" description="O-isoaspartyl threonine intermediate" evidence="1">
    <location>
        <position position="10"/>
    </location>
</feature>
<dbReference type="STRING" id="570521.SAMN04488508_106196"/>
<evidence type="ECO:0000313" key="4">
    <source>
        <dbReference type="Proteomes" id="UP000184432"/>
    </source>
</evidence>
<dbReference type="InterPro" id="IPR037152">
    <property type="entry name" value="L-asparaginase_N_sf"/>
</dbReference>
<dbReference type="PIRSF" id="PIRSF001220">
    <property type="entry name" value="L-ASNase_gatD"/>
    <property type="match status" value="1"/>
</dbReference>
<name>A0A1M6HBQ9_9FLAO</name>
<dbReference type="InterPro" id="IPR036152">
    <property type="entry name" value="Asp/glu_Ase-like_sf"/>
</dbReference>
<evidence type="ECO:0000259" key="2">
    <source>
        <dbReference type="Pfam" id="PF00710"/>
    </source>
</evidence>
<organism evidence="3 4">
    <name type="scientific">Aquimarina spongiae</name>
    <dbReference type="NCBI Taxonomy" id="570521"/>
    <lineage>
        <taxon>Bacteria</taxon>
        <taxon>Pseudomonadati</taxon>
        <taxon>Bacteroidota</taxon>
        <taxon>Flavobacteriia</taxon>
        <taxon>Flavobacteriales</taxon>
        <taxon>Flavobacteriaceae</taxon>
        <taxon>Aquimarina</taxon>
    </lineage>
</organism>
<dbReference type="PIRSF" id="PIRSF500176">
    <property type="entry name" value="L_ASNase"/>
    <property type="match status" value="1"/>
</dbReference>
<dbReference type="AlphaFoldDB" id="A0A1M6HBQ9"/>
<dbReference type="PROSITE" id="PS51732">
    <property type="entry name" value="ASN_GLN_ASE_3"/>
    <property type="match status" value="1"/>
</dbReference>
<dbReference type="SUPFAM" id="SSF53774">
    <property type="entry name" value="Glutaminase/Asparaginase"/>
    <property type="match status" value="1"/>
</dbReference>
<dbReference type="PRINTS" id="PR00139">
    <property type="entry name" value="ASNGLNASE"/>
</dbReference>
<protein>
    <submittedName>
        <fullName evidence="3">Asparaginase</fullName>
    </submittedName>
</protein>
<dbReference type="OrthoDB" id="9788068at2"/>
<dbReference type="Proteomes" id="UP000184432">
    <property type="component" value="Unassembled WGS sequence"/>
</dbReference>
<sequence length="161" mass="17793">MIHIISTGGTIEGLEYDDPNKKGVSNGISIQDLLQISGNEEKYCLDKILDKDSRFINQEDRITIANTITSSTHSKILLTHGTITMVETAKYLGSLELDKTIILTGAFILGTQPNTDAPDNLKFAIASFENLNSGVYIAMNNTVLPWYNAKKNVSKNRFEPL</sequence>
<keyword evidence="4" id="KW-1185">Reference proteome</keyword>
<dbReference type="RefSeq" id="WP_073317027.1">
    <property type="nucleotide sequence ID" value="NZ_FQYP01000006.1"/>
</dbReference>